<dbReference type="InterPro" id="IPR047272">
    <property type="entry name" value="S49_SppA_C"/>
</dbReference>
<evidence type="ECO:0000256" key="4">
    <source>
        <dbReference type="ARBA" id="ARBA00022825"/>
    </source>
</evidence>
<dbReference type="SUPFAM" id="SSF52096">
    <property type="entry name" value="ClpP/crotonase"/>
    <property type="match status" value="1"/>
</dbReference>
<keyword evidence="5" id="KW-1133">Transmembrane helix</keyword>
<dbReference type="InterPro" id="IPR002142">
    <property type="entry name" value="Peptidase_S49"/>
</dbReference>
<dbReference type="EMBL" id="CP014750">
    <property type="protein sequence ID" value="AMQ19309.1"/>
    <property type="molecule type" value="Genomic_DNA"/>
</dbReference>
<feature type="domain" description="Peptidase S49" evidence="6">
    <location>
        <begin position="149"/>
        <end position="294"/>
    </location>
</feature>
<feature type="transmembrane region" description="Helical" evidence="5">
    <location>
        <begin position="12"/>
        <end position="31"/>
    </location>
</feature>
<name>A0A142CX07_9EURY</name>
<organism evidence="7 8">
    <name type="scientific">Thermococcus peptonophilus</name>
    <dbReference type="NCBI Taxonomy" id="53952"/>
    <lineage>
        <taxon>Archaea</taxon>
        <taxon>Methanobacteriati</taxon>
        <taxon>Methanobacteriota</taxon>
        <taxon>Thermococci</taxon>
        <taxon>Thermococcales</taxon>
        <taxon>Thermococcaceae</taxon>
        <taxon>Thermococcus</taxon>
    </lineage>
</organism>
<proteinExistence type="inferred from homology"/>
<sequence length="333" mass="36006">MDDRIWKYISAVLILLLALSVVSIAVLYYQVNPPAVSGNQTGPVVETPANFTLVCGGFNATETEVAELRDQIAFLQGLVSPKQSGSTIAVVPIFGIIDEYTALQVIPLLRNLAMNESIGGVLLWIESPGGVVGPVMSIYSEVKKLALLKPVVAYTGGLMASGGYYIAVGAQKIVASPLAEVGSIGVIYVHYDLEKNYEMNGIKVNVFKTGEHKDMGAEWRDLTPEERKKIAEMINTYFQAFLNAVSEGRNMTVDEVKNFSTGETWFAKNVTGTLVDELGGMDTAINVLEKLMNVSGAKVVVYKNLETPEEFGVYGSTSLYLDPRYLTPLVGGG</sequence>
<reference evidence="8" key="1">
    <citation type="submission" date="2016-03" db="EMBL/GenBank/DDBJ databases">
        <authorList>
            <person name="Oger P.M."/>
        </authorList>
    </citation>
    <scope>NUCLEOTIDE SEQUENCE [LARGE SCALE GENOMIC DNA]</scope>
    <source>
        <strain evidence="8">OG-1</strain>
    </source>
</reference>
<dbReference type="Proteomes" id="UP000073604">
    <property type="component" value="Chromosome"/>
</dbReference>
<evidence type="ECO:0000256" key="1">
    <source>
        <dbReference type="ARBA" id="ARBA00008683"/>
    </source>
</evidence>
<accession>A0A142CX07</accession>
<dbReference type="GeneID" id="27140705"/>
<dbReference type="Pfam" id="PF01343">
    <property type="entry name" value="Peptidase_S49"/>
    <property type="match status" value="1"/>
</dbReference>
<comment type="similarity">
    <text evidence="1">Belongs to the peptidase S49 family.</text>
</comment>
<keyword evidence="5" id="KW-0812">Transmembrane</keyword>
<dbReference type="AlphaFoldDB" id="A0A142CX07"/>
<dbReference type="Gene3D" id="6.20.330.10">
    <property type="match status" value="1"/>
</dbReference>
<dbReference type="OrthoDB" id="31107at2157"/>
<dbReference type="KEGG" id="tpep:A0127_09115"/>
<dbReference type="GO" id="GO:0006508">
    <property type="term" value="P:proteolysis"/>
    <property type="evidence" value="ECO:0007669"/>
    <property type="project" value="UniProtKB-KW"/>
</dbReference>
<evidence type="ECO:0000259" key="6">
    <source>
        <dbReference type="Pfam" id="PF01343"/>
    </source>
</evidence>
<dbReference type="NCBIfam" id="TIGR00706">
    <property type="entry name" value="SppA_dom"/>
    <property type="match status" value="1"/>
</dbReference>
<dbReference type="RefSeq" id="WP_062390530.1">
    <property type="nucleotide sequence ID" value="NZ_CP014750.1"/>
</dbReference>
<evidence type="ECO:0000313" key="8">
    <source>
        <dbReference type="Proteomes" id="UP000073604"/>
    </source>
</evidence>
<keyword evidence="2" id="KW-0645">Protease</keyword>
<dbReference type="STRING" id="53952.A0127_09115"/>
<dbReference type="InterPro" id="IPR029045">
    <property type="entry name" value="ClpP/crotonase-like_dom_sf"/>
</dbReference>
<evidence type="ECO:0000256" key="5">
    <source>
        <dbReference type="SAM" id="Phobius"/>
    </source>
</evidence>
<protein>
    <submittedName>
        <fullName evidence="7">Peptidase</fullName>
    </submittedName>
</protein>
<dbReference type="CDD" id="cd07023">
    <property type="entry name" value="S49_Sppa_N_C"/>
    <property type="match status" value="1"/>
</dbReference>
<dbReference type="PANTHER" id="PTHR42987">
    <property type="entry name" value="PEPTIDASE S49"/>
    <property type="match status" value="1"/>
</dbReference>
<dbReference type="PANTHER" id="PTHR42987:SF4">
    <property type="entry name" value="PROTEASE SOHB-RELATED"/>
    <property type="match status" value="1"/>
</dbReference>
<keyword evidence="3" id="KW-0378">Hydrolase</keyword>
<evidence type="ECO:0000256" key="3">
    <source>
        <dbReference type="ARBA" id="ARBA00022801"/>
    </source>
</evidence>
<keyword evidence="4" id="KW-0720">Serine protease</keyword>
<evidence type="ECO:0000256" key="2">
    <source>
        <dbReference type="ARBA" id="ARBA00022670"/>
    </source>
</evidence>
<keyword evidence="8" id="KW-1185">Reference proteome</keyword>
<dbReference type="GO" id="GO:0008236">
    <property type="term" value="F:serine-type peptidase activity"/>
    <property type="evidence" value="ECO:0007669"/>
    <property type="project" value="UniProtKB-KW"/>
</dbReference>
<evidence type="ECO:0000313" key="7">
    <source>
        <dbReference type="EMBL" id="AMQ19309.1"/>
    </source>
</evidence>
<dbReference type="Gene3D" id="3.90.226.10">
    <property type="entry name" value="2-enoyl-CoA Hydratase, Chain A, domain 1"/>
    <property type="match status" value="1"/>
</dbReference>
<keyword evidence="5" id="KW-0472">Membrane</keyword>
<gene>
    <name evidence="7" type="ORF">A0127_09115</name>
</gene>
<dbReference type="InterPro" id="IPR004635">
    <property type="entry name" value="Pept_S49_SppA"/>
</dbReference>